<organism evidence="2 3">
    <name type="scientific">Nitrosomonas eutropha</name>
    <dbReference type="NCBI Taxonomy" id="916"/>
    <lineage>
        <taxon>Bacteria</taxon>
        <taxon>Pseudomonadati</taxon>
        <taxon>Pseudomonadota</taxon>
        <taxon>Betaproteobacteria</taxon>
        <taxon>Nitrosomonadales</taxon>
        <taxon>Nitrosomonadaceae</taxon>
        <taxon>Nitrosomonas</taxon>
    </lineage>
</organism>
<dbReference type="SUPFAM" id="SSF53756">
    <property type="entry name" value="UDP-Glycosyltransferase/glycogen phosphorylase"/>
    <property type="match status" value="1"/>
</dbReference>
<dbReference type="PANTHER" id="PTHR42655:SF1">
    <property type="entry name" value="GLYCOGEN PHOSPHORYLASE"/>
    <property type="match status" value="1"/>
</dbReference>
<accession>A0A1I7IY28</accession>
<evidence type="ECO:0000313" key="3">
    <source>
        <dbReference type="Proteomes" id="UP000183926"/>
    </source>
</evidence>
<sequence>MTQRTAFTLTVNPKIPERLARLEELANNLWYSWDRATRALFSRLDPQLWESVGHSPKAFLRRVDESLLLQAAEDLSFLSHYNSVLSAYDSYHLEPSRYQAVKGLDIRDQVAYFCLSSVFMKVCRFIPVALAFWRETTAKLPVIYASLLWQLGCFTGRDISSRLSMAMVISSLFTATRISRIYQ</sequence>
<dbReference type="PANTHER" id="PTHR42655">
    <property type="entry name" value="GLYCOGEN PHOSPHORYLASE"/>
    <property type="match status" value="1"/>
</dbReference>
<evidence type="ECO:0000259" key="1">
    <source>
        <dbReference type="Pfam" id="PF11897"/>
    </source>
</evidence>
<feature type="domain" description="DUF3417" evidence="1">
    <location>
        <begin position="15"/>
        <end position="115"/>
    </location>
</feature>
<dbReference type="InterPro" id="IPR024517">
    <property type="entry name" value="Glycogen_phosphorylase_DUF3417"/>
</dbReference>
<protein>
    <recommendedName>
        <fullName evidence="1">DUF3417 domain-containing protein</fullName>
    </recommendedName>
</protein>
<name>A0A1I7IY28_9PROT</name>
<dbReference type="InterPro" id="IPR052182">
    <property type="entry name" value="Glycogen/Maltodextrin_Phosph"/>
</dbReference>
<dbReference type="Pfam" id="PF11897">
    <property type="entry name" value="DUF3417"/>
    <property type="match status" value="1"/>
</dbReference>
<reference evidence="2 3" key="1">
    <citation type="submission" date="2016-10" db="EMBL/GenBank/DDBJ databases">
        <authorList>
            <person name="de Groot N.N."/>
        </authorList>
    </citation>
    <scope>NUCLEOTIDE SEQUENCE [LARGE SCALE GENOMIC DNA]</scope>
    <source>
        <strain evidence="2 3">Nm24</strain>
    </source>
</reference>
<dbReference type="Proteomes" id="UP000183926">
    <property type="component" value="Unassembled WGS sequence"/>
</dbReference>
<dbReference type="EMBL" id="FPBL01000012">
    <property type="protein sequence ID" value="SFU77804.1"/>
    <property type="molecule type" value="Genomic_DNA"/>
</dbReference>
<proteinExistence type="predicted"/>
<dbReference type="AlphaFoldDB" id="A0A1I7IY28"/>
<gene>
    <name evidence="2" type="ORF">SAMN05216339_11220</name>
</gene>
<evidence type="ECO:0000313" key="2">
    <source>
        <dbReference type="EMBL" id="SFU77804.1"/>
    </source>
</evidence>